<dbReference type="EMBL" id="BQNB010011986">
    <property type="protein sequence ID" value="GJS97720.1"/>
    <property type="molecule type" value="Genomic_DNA"/>
</dbReference>
<evidence type="ECO:0000313" key="2">
    <source>
        <dbReference type="EMBL" id="GJS97720.1"/>
    </source>
</evidence>
<proteinExistence type="predicted"/>
<feature type="region of interest" description="Disordered" evidence="1">
    <location>
        <begin position="1"/>
        <end position="29"/>
    </location>
</feature>
<comment type="caution">
    <text evidence="2">The sequence shown here is derived from an EMBL/GenBank/DDBJ whole genome shotgun (WGS) entry which is preliminary data.</text>
</comment>
<reference evidence="2" key="1">
    <citation type="journal article" date="2022" name="Int. J. Mol. Sci.">
        <title>Draft Genome of Tanacetum Coccineum: Genomic Comparison of Closely Related Tanacetum-Family Plants.</title>
        <authorList>
            <person name="Yamashiro T."/>
            <person name="Shiraishi A."/>
            <person name="Nakayama K."/>
            <person name="Satake H."/>
        </authorList>
    </citation>
    <scope>NUCLEOTIDE SEQUENCE</scope>
</reference>
<name>A0ABQ5A9B2_9ASTR</name>
<sequence>MGGKRDPQVRSTLGVQRREGSSGEEHSRSIMAASAIAISSDSSDESTTLFASPTGLCGLIPYSDFDSDSPDEMSSPKHISSLPAISSFLCTDSSEALDSSDGPPSQDPYVMIVARGRRKNRVRPLPARRLAWRRASPRSSTTTHLLLVHLRILRHFILWVWMHQIRLILDLRLELYHLYWVTLRGEHLNIVRHFVIGVLLHYLLCIHDFIKVISGDSSERPLHLSSHSAGPSRKRCRSLVDSVPSCTPVIGSLAPTHADLLPPRKRFRDSYLSEASIEEDTEIDHIETEVDIKLGIGDGDEVRDHVETEPRDVRDDTEEYEADTNAGDTVEVGINPMLAPMVEEEIIEPAG</sequence>
<keyword evidence="3" id="KW-1185">Reference proteome</keyword>
<evidence type="ECO:0000313" key="3">
    <source>
        <dbReference type="Proteomes" id="UP001151760"/>
    </source>
</evidence>
<reference evidence="2" key="2">
    <citation type="submission" date="2022-01" db="EMBL/GenBank/DDBJ databases">
        <authorList>
            <person name="Yamashiro T."/>
            <person name="Shiraishi A."/>
            <person name="Satake H."/>
            <person name="Nakayama K."/>
        </authorList>
    </citation>
    <scope>NUCLEOTIDE SEQUENCE</scope>
</reference>
<evidence type="ECO:0000256" key="1">
    <source>
        <dbReference type="SAM" id="MobiDB-lite"/>
    </source>
</evidence>
<dbReference type="Proteomes" id="UP001151760">
    <property type="component" value="Unassembled WGS sequence"/>
</dbReference>
<accession>A0ABQ5A9B2</accession>
<organism evidence="2 3">
    <name type="scientific">Tanacetum coccineum</name>
    <dbReference type="NCBI Taxonomy" id="301880"/>
    <lineage>
        <taxon>Eukaryota</taxon>
        <taxon>Viridiplantae</taxon>
        <taxon>Streptophyta</taxon>
        <taxon>Embryophyta</taxon>
        <taxon>Tracheophyta</taxon>
        <taxon>Spermatophyta</taxon>
        <taxon>Magnoliopsida</taxon>
        <taxon>eudicotyledons</taxon>
        <taxon>Gunneridae</taxon>
        <taxon>Pentapetalae</taxon>
        <taxon>asterids</taxon>
        <taxon>campanulids</taxon>
        <taxon>Asterales</taxon>
        <taxon>Asteraceae</taxon>
        <taxon>Asteroideae</taxon>
        <taxon>Anthemideae</taxon>
        <taxon>Anthemidinae</taxon>
        <taxon>Tanacetum</taxon>
    </lineage>
</organism>
<feature type="compositionally biased region" description="Basic and acidic residues" evidence="1">
    <location>
        <begin position="16"/>
        <end position="28"/>
    </location>
</feature>
<feature type="region of interest" description="Disordered" evidence="1">
    <location>
        <begin position="306"/>
        <end position="327"/>
    </location>
</feature>
<gene>
    <name evidence="2" type="ORF">Tco_0804688</name>
</gene>
<protein>
    <submittedName>
        <fullName evidence="2">Uncharacterized protein</fullName>
    </submittedName>
</protein>